<evidence type="ECO:0000313" key="3">
    <source>
        <dbReference type="Proteomes" id="UP000655044"/>
    </source>
</evidence>
<dbReference type="RefSeq" id="WP_203863363.1">
    <property type="nucleotide sequence ID" value="NZ_BMQP01000010.1"/>
</dbReference>
<dbReference type="CDD" id="cd02440">
    <property type="entry name" value="AdoMet_MTases"/>
    <property type="match status" value="1"/>
</dbReference>
<gene>
    <name evidence="2" type="ORF">Pro02_33190</name>
</gene>
<proteinExistence type="predicted"/>
<dbReference type="EMBL" id="BOOI01000029">
    <property type="protein sequence ID" value="GIH84911.1"/>
    <property type="molecule type" value="Genomic_DNA"/>
</dbReference>
<dbReference type="InterPro" id="IPR029063">
    <property type="entry name" value="SAM-dependent_MTases_sf"/>
</dbReference>
<protein>
    <recommendedName>
        <fullName evidence="1">Methyltransferase domain-containing protein</fullName>
    </recommendedName>
</protein>
<dbReference type="SUPFAM" id="SSF53335">
    <property type="entry name" value="S-adenosyl-L-methionine-dependent methyltransferases"/>
    <property type="match status" value="1"/>
</dbReference>
<evidence type="ECO:0000313" key="2">
    <source>
        <dbReference type="EMBL" id="GIH84911.1"/>
    </source>
</evidence>
<dbReference type="Gene3D" id="3.40.50.150">
    <property type="entry name" value="Vaccinia Virus protein VP39"/>
    <property type="match status" value="1"/>
</dbReference>
<dbReference type="AlphaFoldDB" id="A0A8J3RXJ9"/>
<reference evidence="2" key="1">
    <citation type="submission" date="2021-01" db="EMBL/GenBank/DDBJ databases">
        <title>Whole genome shotgun sequence of Planobispora rosea NBRC 15558.</title>
        <authorList>
            <person name="Komaki H."/>
            <person name="Tamura T."/>
        </authorList>
    </citation>
    <scope>NUCLEOTIDE SEQUENCE</scope>
    <source>
        <strain evidence="2">NBRC 15558</strain>
    </source>
</reference>
<accession>A0A8J3RXJ9</accession>
<organism evidence="2 3">
    <name type="scientific">Planobispora rosea</name>
    <dbReference type="NCBI Taxonomy" id="35762"/>
    <lineage>
        <taxon>Bacteria</taxon>
        <taxon>Bacillati</taxon>
        <taxon>Actinomycetota</taxon>
        <taxon>Actinomycetes</taxon>
        <taxon>Streptosporangiales</taxon>
        <taxon>Streptosporangiaceae</taxon>
        <taxon>Planobispora</taxon>
    </lineage>
</organism>
<evidence type="ECO:0000259" key="1">
    <source>
        <dbReference type="Pfam" id="PF13649"/>
    </source>
</evidence>
<dbReference type="Proteomes" id="UP000655044">
    <property type="component" value="Unassembled WGS sequence"/>
</dbReference>
<comment type="caution">
    <text evidence="2">The sequence shown here is derived from an EMBL/GenBank/DDBJ whole genome shotgun (WGS) entry which is preliminary data.</text>
</comment>
<name>A0A8J3RXJ9_PLARO</name>
<sequence>MNDQAVNDRLERIAAGWDGAAEGYDAYFVPRFAPWVTAAVQAVEIDDTRSGPVLVPCCGTFPELDALIELFPDREIVGIDLSAEMVRRARLRAGDRPGVTVVEGDASTLDPRWTGNCAAVVSVFGLQQLPRPEHAITSWLAALGPGGVLSVVYWPDVTESDGPFARMDAVVRRHVPAGDSAWEDELVPTLRAQGAVIERDDRPSHPMSHPDAPAFFDAYVRSGPLSALAIARGDTFVAGLRAEFLRGAPQGRWDHRPRARHIVARQSTP</sequence>
<keyword evidence="3" id="KW-1185">Reference proteome</keyword>
<dbReference type="Pfam" id="PF13649">
    <property type="entry name" value="Methyltransf_25"/>
    <property type="match status" value="1"/>
</dbReference>
<dbReference type="InterPro" id="IPR041698">
    <property type="entry name" value="Methyltransf_25"/>
</dbReference>
<feature type="domain" description="Methyltransferase" evidence="1">
    <location>
        <begin position="54"/>
        <end position="147"/>
    </location>
</feature>